<evidence type="ECO:0000259" key="1">
    <source>
        <dbReference type="Pfam" id="PF00149"/>
    </source>
</evidence>
<sequence>MMKKTFYLLVLVTFVFLSSAKTYAQTIVQKLEDDHFKVTMQNLDSDSIRILQVTDLHIGSRGHWRDDLRTFNRIKRLVEMYDPHFIFVTGDLFTGEKPYGSLLAAYAVHFFDELERPWFYVYGNHDPQGGFGHDDIYNVFKTSEWGVLGYHGSDETKKYDYYVDVMVGNNSTPNWQVYAFDTGPHNGIKAVQPDQIDWYKRISKQSKEKYSNAIRAISIFHIPLIQYQELWNDDSIKKDGVSLEKVSYEKDDGTLYNTFVEMGNVKATFCGHDHYNNYWGKY</sequence>
<protein>
    <recommendedName>
        <fullName evidence="1">Calcineurin-like phosphoesterase domain-containing protein</fullName>
    </recommendedName>
</protein>
<dbReference type="Gene3D" id="3.60.21.10">
    <property type="match status" value="1"/>
</dbReference>
<dbReference type="Pfam" id="PF00149">
    <property type="entry name" value="Metallophos"/>
    <property type="match status" value="1"/>
</dbReference>
<proteinExistence type="predicted"/>
<dbReference type="PANTHER" id="PTHR32440">
    <property type="entry name" value="PHOSPHATASE DCR2-RELATED-RELATED"/>
    <property type="match status" value="1"/>
</dbReference>
<feature type="domain" description="Calcineurin-like phosphoesterase" evidence="1">
    <location>
        <begin position="48"/>
        <end position="275"/>
    </location>
</feature>
<dbReference type="InterPro" id="IPR004843">
    <property type="entry name" value="Calcineurin-like_PHP"/>
</dbReference>
<dbReference type="SUPFAM" id="SSF56300">
    <property type="entry name" value="Metallo-dependent phosphatases"/>
    <property type="match status" value="1"/>
</dbReference>
<accession>A0A3B1BKI9</accession>
<dbReference type="EMBL" id="UOGD01000103">
    <property type="protein sequence ID" value="VAX18489.1"/>
    <property type="molecule type" value="Genomic_DNA"/>
</dbReference>
<name>A0A3B1BKI9_9ZZZZ</name>
<organism evidence="2">
    <name type="scientific">hydrothermal vent metagenome</name>
    <dbReference type="NCBI Taxonomy" id="652676"/>
    <lineage>
        <taxon>unclassified sequences</taxon>
        <taxon>metagenomes</taxon>
        <taxon>ecological metagenomes</taxon>
    </lineage>
</organism>
<dbReference type="GO" id="GO:0016788">
    <property type="term" value="F:hydrolase activity, acting on ester bonds"/>
    <property type="evidence" value="ECO:0007669"/>
    <property type="project" value="TreeGrafter"/>
</dbReference>
<feature type="non-terminal residue" evidence="2">
    <location>
        <position position="282"/>
    </location>
</feature>
<reference evidence="2" key="1">
    <citation type="submission" date="2018-06" db="EMBL/GenBank/DDBJ databases">
        <authorList>
            <person name="Zhirakovskaya E."/>
        </authorList>
    </citation>
    <scope>NUCLEOTIDE SEQUENCE</scope>
</reference>
<dbReference type="PANTHER" id="PTHR32440:SF11">
    <property type="entry name" value="METALLOPHOSPHOESTERASE DOMAIN-CONTAINING PROTEIN"/>
    <property type="match status" value="1"/>
</dbReference>
<dbReference type="InterPro" id="IPR029052">
    <property type="entry name" value="Metallo-depent_PP-like"/>
</dbReference>
<gene>
    <name evidence="2" type="ORF">MNBD_IGNAVI01-2534</name>
</gene>
<dbReference type="GO" id="GO:0005737">
    <property type="term" value="C:cytoplasm"/>
    <property type="evidence" value="ECO:0007669"/>
    <property type="project" value="TreeGrafter"/>
</dbReference>
<dbReference type="AlphaFoldDB" id="A0A3B1BKI9"/>
<evidence type="ECO:0000313" key="2">
    <source>
        <dbReference type="EMBL" id="VAX18489.1"/>
    </source>
</evidence>